<organism evidence="1 3">
    <name type="scientific">Trichinella nelsoni</name>
    <dbReference type="NCBI Taxonomy" id="6336"/>
    <lineage>
        <taxon>Eukaryota</taxon>
        <taxon>Metazoa</taxon>
        <taxon>Ecdysozoa</taxon>
        <taxon>Nematoda</taxon>
        <taxon>Enoplea</taxon>
        <taxon>Dorylaimia</taxon>
        <taxon>Trichinellida</taxon>
        <taxon>Trichinellidae</taxon>
        <taxon>Trichinella</taxon>
    </lineage>
</organism>
<evidence type="ECO:0000313" key="2">
    <source>
        <dbReference type="EMBL" id="KRX12299.1"/>
    </source>
</evidence>
<evidence type="ECO:0000313" key="3">
    <source>
        <dbReference type="Proteomes" id="UP000054630"/>
    </source>
</evidence>
<sequence>MLKPATLSNISKNQIPNNAAITYASIVDLARHGSKLHVSSNTWQFEFSYLGNDCILPFKGSNRFSI</sequence>
<dbReference type="EMBL" id="JYDL01000543">
    <property type="protein sequence ID" value="KRX12292.1"/>
    <property type="molecule type" value="Genomic_DNA"/>
</dbReference>
<dbReference type="EMBL" id="JYDL01000535">
    <property type="protein sequence ID" value="KRX12299.1"/>
    <property type="molecule type" value="Genomic_DNA"/>
</dbReference>
<comment type="caution">
    <text evidence="1">The sequence shown here is derived from an EMBL/GenBank/DDBJ whole genome shotgun (WGS) entry which is preliminary data.</text>
</comment>
<name>A0A0V0RCQ5_9BILA</name>
<gene>
    <name evidence="1" type="ORF">T07_10434</name>
    <name evidence="2" type="ORF">T07_523</name>
</gene>
<protein>
    <submittedName>
        <fullName evidence="1">Uncharacterized protein</fullName>
    </submittedName>
</protein>
<accession>A0A0V0RCQ5</accession>
<reference evidence="1 3" key="1">
    <citation type="submission" date="2015-01" db="EMBL/GenBank/DDBJ databases">
        <title>Evolution of Trichinella species and genotypes.</title>
        <authorList>
            <person name="Korhonen P.K."/>
            <person name="Edoardo P."/>
            <person name="Giuseppe L.R."/>
            <person name="Gasser R.B."/>
        </authorList>
    </citation>
    <scope>NUCLEOTIDE SEQUENCE [LARGE SCALE GENOMIC DNA]</scope>
    <source>
        <strain evidence="1">ISS37</strain>
    </source>
</reference>
<dbReference type="AlphaFoldDB" id="A0A0V0RCQ5"/>
<proteinExistence type="predicted"/>
<dbReference type="Proteomes" id="UP000054630">
    <property type="component" value="Unassembled WGS sequence"/>
</dbReference>
<evidence type="ECO:0000313" key="1">
    <source>
        <dbReference type="EMBL" id="KRX12292.1"/>
    </source>
</evidence>
<keyword evidence="3" id="KW-1185">Reference proteome</keyword>